<keyword evidence="6" id="KW-1133">Transmembrane helix</keyword>
<gene>
    <name evidence="9" type="ORF">EXY23_06640</name>
</gene>
<dbReference type="CDD" id="cd04179">
    <property type="entry name" value="DPM_DPG-synthase_like"/>
    <property type="match status" value="1"/>
</dbReference>
<dbReference type="InterPro" id="IPR029044">
    <property type="entry name" value="Nucleotide-diphossugar_trans"/>
</dbReference>
<dbReference type="GO" id="GO:0099621">
    <property type="term" value="F:undecaprenyl-phosphate 4-deoxy-4-formamido-L-arabinose transferase activity"/>
    <property type="evidence" value="ECO:0007669"/>
    <property type="project" value="TreeGrafter"/>
</dbReference>
<accession>A0A4R4DQN1</accession>
<evidence type="ECO:0000256" key="2">
    <source>
        <dbReference type="ARBA" id="ARBA00022676"/>
    </source>
</evidence>
<keyword evidence="7" id="KW-0472">Membrane</keyword>
<evidence type="ECO:0000256" key="6">
    <source>
        <dbReference type="ARBA" id="ARBA00022989"/>
    </source>
</evidence>
<dbReference type="InterPro" id="IPR001173">
    <property type="entry name" value="Glyco_trans_2-like"/>
</dbReference>
<dbReference type="Gene3D" id="3.90.550.10">
    <property type="entry name" value="Spore Coat Polysaccharide Biosynthesis Protein SpsA, Chain A"/>
    <property type="match status" value="1"/>
</dbReference>
<evidence type="ECO:0000256" key="3">
    <source>
        <dbReference type="ARBA" id="ARBA00022679"/>
    </source>
</evidence>
<dbReference type="Proteomes" id="UP000295023">
    <property type="component" value="Unassembled WGS sequence"/>
</dbReference>
<evidence type="ECO:0000313" key="10">
    <source>
        <dbReference type="Proteomes" id="UP000295023"/>
    </source>
</evidence>
<dbReference type="PANTHER" id="PTHR48090">
    <property type="entry name" value="UNDECAPRENYL-PHOSPHATE 4-DEOXY-4-FORMAMIDO-L-ARABINOSE TRANSFERASE-RELATED"/>
    <property type="match status" value="1"/>
</dbReference>
<dbReference type="SUPFAM" id="SSF53448">
    <property type="entry name" value="Nucleotide-diphospho-sugar transferases"/>
    <property type="match status" value="1"/>
</dbReference>
<reference evidence="9 10" key="1">
    <citation type="submission" date="2019-03" db="EMBL/GenBank/DDBJ databases">
        <title>Paracraurococcus aquatilis NE82 genome sequence.</title>
        <authorList>
            <person name="Zhao Y."/>
            <person name="Du Z."/>
        </authorList>
    </citation>
    <scope>NUCLEOTIDE SEQUENCE [LARGE SCALE GENOMIC DNA]</scope>
    <source>
        <strain evidence="9 10">NE82</strain>
    </source>
</reference>
<keyword evidence="2" id="KW-0328">Glycosyltransferase</keyword>
<keyword evidence="10" id="KW-1185">Reference proteome</keyword>
<dbReference type="AlphaFoldDB" id="A0A4R4DQN1"/>
<proteinExistence type="predicted"/>
<dbReference type="OrthoDB" id="9807795at2"/>
<evidence type="ECO:0000256" key="5">
    <source>
        <dbReference type="ARBA" id="ARBA00022985"/>
    </source>
</evidence>
<dbReference type="Pfam" id="PF00535">
    <property type="entry name" value="Glycos_transf_2"/>
    <property type="match status" value="1"/>
</dbReference>
<dbReference type="EMBL" id="SKBM01000005">
    <property type="protein sequence ID" value="TCZ64321.1"/>
    <property type="molecule type" value="Genomic_DNA"/>
</dbReference>
<evidence type="ECO:0000313" key="9">
    <source>
        <dbReference type="EMBL" id="TCZ64321.1"/>
    </source>
</evidence>
<name>A0A4R4DQN1_9PROT</name>
<evidence type="ECO:0000256" key="1">
    <source>
        <dbReference type="ARBA" id="ARBA00022475"/>
    </source>
</evidence>
<dbReference type="GO" id="GO:0005886">
    <property type="term" value="C:plasma membrane"/>
    <property type="evidence" value="ECO:0007669"/>
    <property type="project" value="TreeGrafter"/>
</dbReference>
<dbReference type="PANTHER" id="PTHR48090:SF3">
    <property type="entry name" value="UNDECAPRENYL-PHOSPHATE 4-DEOXY-4-FORMAMIDO-L-ARABINOSE TRANSFERASE"/>
    <property type="match status" value="1"/>
</dbReference>
<feature type="domain" description="Glycosyltransferase 2-like" evidence="8">
    <location>
        <begin position="32"/>
        <end position="190"/>
    </location>
</feature>
<dbReference type="GO" id="GO:0009103">
    <property type="term" value="P:lipopolysaccharide biosynthetic process"/>
    <property type="evidence" value="ECO:0007669"/>
    <property type="project" value="UniProtKB-KW"/>
</dbReference>
<keyword evidence="1" id="KW-1003">Cell membrane</keyword>
<keyword evidence="4" id="KW-0812">Transmembrane</keyword>
<comment type="caution">
    <text evidence="9">The sequence shown here is derived from an EMBL/GenBank/DDBJ whole genome shotgun (WGS) entry which is preliminary data.</text>
</comment>
<evidence type="ECO:0000256" key="7">
    <source>
        <dbReference type="ARBA" id="ARBA00023136"/>
    </source>
</evidence>
<sequence>MPSADTQAPAAAVLAPVGAAGPAPAAAPLPLSVVIPVRNEAPNIAPLVAEIEAVLAGTRHEIIYVDDGSTDDTAAALRAVAVAAPVRFLRHRQSCGQSAAVVTGVKAARGTWIATLDGDGQNDPADIPRLLARAEREGGVILVAGHRVTRRDSWVKRRSSRIANAVRARLLRDDTPDTGCGLKVFPRALFLDLPHFDHMHRFLPALVLRQGGRVVSEPVNHRPRTRGASNYGTLDRLAVSLFDLVGVAWLQRRWKRPVVDAGE</sequence>
<evidence type="ECO:0000256" key="4">
    <source>
        <dbReference type="ARBA" id="ARBA00022692"/>
    </source>
</evidence>
<keyword evidence="3 9" id="KW-0808">Transferase</keyword>
<protein>
    <submittedName>
        <fullName evidence="9">Glycosyltransferase family 2 protein</fullName>
    </submittedName>
</protein>
<dbReference type="InterPro" id="IPR050256">
    <property type="entry name" value="Glycosyltransferase_2"/>
</dbReference>
<keyword evidence="5" id="KW-0448">Lipopolysaccharide biosynthesis</keyword>
<evidence type="ECO:0000259" key="8">
    <source>
        <dbReference type="Pfam" id="PF00535"/>
    </source>
</evidence>
<organism evidence="9 10">
    <name type="scientific">Roseicella aquatilis</name>
    <dbReference type="NCBI Taxonomy" id="2527868"/>
    <lineage>
        <taxon>Bacteria</taxon>
        <taxon>Pseudomonadati</taxon>
        <taxon>Pseudomonadota</taxon>
        <taxon>Alphaproteobacteria</taxon>
        <taxon>Acetobacterales</taxon>
        <taxon>Roseomonadaceae</taxon>
        <taxon>Roseicella</taxon>
    </lineage>
</organism>
<dbReference type="RefSeq" id="WP_132285941.1">
    <property type="nucleotide sequence ID" value="NZ_SKBM01000005.1"/>
</dbReference>
<dbReference type="FunFam" id="3.90.550.10:FF:000170">
    <property type="entry name" value="Dolichol-phosphate mannosyltransferase"/>
    <property type="match status" value="1"/>
</dbReference>